<feature type="domain" description="EAL" evidence="1">
    <location>
        <begin position="1"/>
        <end position="213"/>
    </location>
</feature>
<dbReference type="InterPro" id="IPR001633">
    <property type="entry name" value="EAL_dom"/>
</dbReference>
<evidence type="ECO:0000313" key="2">
    <source>
        <dbReference type="EMBL" id="KPV44410.1"/>
    </source>
</evidence>
<dbReference type="AlphaFoldDB" id="A0A0P9GTC2"/>
<gene>
    <name evidence="2" type="ORF">AN477_07225</name>
</gene>
<dbReference type="Proteomes" id="UP000050482">
    <property type="component" value="Unassembled WGS sequence"/>
</dbReference>
<dbReference type="PROSITE" id="PS50883">
    <property type="entry name" value="EAL"/>
    <property type="match status" value="1"/>
</dbReference>
<dbReference type="CDD" id="cd01948">
    <property type="entry name" value="EAL"/>
    <property type="match status" value="1"/>
</dbReference>
<dbReference type="SMART" id="SM00052">
    <property type="entry name" value="EAL"/>
    <property type="match status" value="1"/>
</dbReference>
<dbReference type="PATRIC" id="fig|471514.4.peg.3690"/>
<dbReference type="PANTHER" id="PTHR33121:SF70">
    <property type="entry name" value="SIGNALING PROTEIN YKOW"/>
    <property type="match status" value="1"/>
</dbReference>
<proteinExistence type="predicted"/>
<reference evidence="2 3" key="1">
    <citation type="submission" date="2015-09" db="EMBL/GenBank/DDBJ databases">
        <title>Draft genome sequence of Alicyclobacillus ferrooxydans DSM 22381.</title>
        <authorList>
            <person name="Hemp J."/>
        </authorList>
    </citation>
    <scope>NUCLEOTIDE SEQUENCE [LARGE SCALE GENOMIC DNA]</scope>
    <source>
        <strain evidence="2 3">TC-34</strain>
    </source>
</reference>
<dbReference type="EMBL" id="LJCO01000033">
    <property type="protein sequence ID" value="KPV44410.1"/>
    <property type="molecule type" value="Genomic_DNA"/>
</dbReference>
<organism evidence="2 3">
    <name type="scientific">Alicyclobacillus ferrooxydans</name>
    <dbReference type="NCBI Taxonomy" id="471514"/>
    <lineage>
        <taxon>Bacteria</taxon>
        <taxon>Bacillati</taxon>
        <taxon>Bacillota</taxon>
        <taxon>Bacilli</taxon>
        <taxon>Bacillales</taxon>
        <taxon>Alicyclobacillaceae</taxon>
        <taxon>Alicyclobacillus</taxon>
    </lineage>
</organism>
<dbReference type="InterPro" id="IPR050706">
    <property type="entry name" value="Cyclic-di-GMP_PDE-like"/>
</dbReference>
<dbReference type="Gene3D" id="3.20.20.450">
    <property type="entry name" value="EAL domain"/>
    <property type="match status" value="1"/>
</dbReference>
<dbReference type="Pfam" id="PF00563">
    <property type="entry name" value="EAL"/>
    <property type="match status" value="1"/>
</dbReference>
<dbReference type="InterPro" id="IPR035919">
    <property type="entry name" value="EAL_sf"/>
</dbReference>
<name>A0A0P9GTC2_9BACL</name>
<keyword evidence="3" id="KW-1185">Reference proteome</keyword>
<dbReference type="STRING" id="471514.AN477_07225"/>
<comment type="caution">
    <text evidence="2">The sequence shown here is derived from an EMBL/GenBank/DDBJ whole genome shotgun (WGS) entry which is preliminary data.</text>
</comment>
<protein>
    <recommendedName>
        <fullName evidence="1">EAL domain-containing protein</fullName>
    </recommendedName>
</protein>
<dbReference type="RefSeq" id="WP_054968497.1">
    <property type="nucleotide sequence ID" value="NZ_LJCO01000033.1"/>
</dbReference>
<accession>A0A0P9GTC2</accession>
<dbReference type="PANTHER" id="PTHR33121">
    <property type="entry name" value="CYCLIC DI-GMP PHOSPHODIESTERASE PDEF"/>
    <property type="match status" value="1"/>
</dbReference>
<sequence>MDTRYQPICDTWNTNQIIGYEATTDGFLDLIRRYGSREVNTIDYLARCQALDGLMSRLNPNQRIFVNLFPDHEVGEYPWFDEDHDLNHVTLEITEHQLLPTNDKVLGKIEANRRRGMKVALDDFGVGADALKLVDILHPEYIKLDKYFVETMRQNGQSTSIRGMLRFCEEGAINLIVEGVESKQDYHQLLELGVRYMQGWYLGMPKPLSELFS</sequence>
<evidence type="ECO:0000313" key="3">
    <source>
        <dbReference type="Proteomes" id="UP000050482"/>
    </source>
</evidence>
<dbReference type="SUPFAM" id="SSF141868">
    <property type="entry name" value="EAL domain-like"/>
    <property type="match status" value="1"/>
</dbReference>
<dbReference type="GO" id="GO:0071111">
    <property type="term" value="F:cyclic-guanylate-specific phosphodiesterase activity"/>
    <property type="evidence" value="ECO:0007669"/>
    <property type="project" value="InterPro"/>
</dbReference>
<evidence type="ECO:0000259" key="1">
    <source>
        <dbReference type="PROSITE" id="PS50883"/>
    </source>
</evidence>